<dbReference type="Proteomes" id="UP000557193">
    <property type="component" value="Unassembled WGS sequence"/>
</dbReference>
<feature type="region of interest" description="Disordered" evidence="1">
    <location>
        <begin position="153"/>
        <end position="220"/>
    </location>
</feature>
<dbReference type="Pfam" id="PF12048">
    <property type="entry name" value="DUF3530"/>
    <property type="match status" value="1"/>
</dbReference>
<dbReference type="InterPro" id="IPR029058">
    <property type="entry name" value="AB_hydrolase_fold"/>
</dbReference>
<organism evidence="3 4">
    <name type="scientific">Pseudomonas fluvialis</name>
    <dbReference type="NCBI Taxonomy" id="1793966"/>
    <lineage>
        <taxon>Bacteria</taxon>
        <taxon>Pseudomonadati</taxon>
        <taxon>Pseudomonadota</taxon>
        <taxon>Gammaproteobacteria</taxon>
        <taxon>Pseudomonadales</taxon>
        <taxon>Pseudomonadaceae</taxon>
        <taxon>Pseudomonas</taxon>
    </lineage>
</organism>
<comment type="caution">
    <text evidence="3">The sequence shown here is derived from an EMBL/GenBank/DDBJ whole genome shotgun (WGS) entry which is preliminary data.</text>
</comment>
<dbReference type="SUPFAM" id="SSF53474">
    <property type="entry name" value="alpha/beta-Hydrolases"/>
    <property type="match status" value="1"/>
</dbReference>
<evidence type="ECO:0000256" key="1">
    <source>
        <dbReference type="SAM" id="MobiDB-lite"/>
    </source>
</evidence>
<feature type="compositionally biased region" description="Pro residues" evidence="1">
    <location>
        <begin position="161"/>
        <end position="170"/>
    </location>
</feature>
<protein>
    <recommendedName>
        <fullName evidence="5">Hydrolase or acyltransferase</fullName>
    </recommendedName>
</protein>
<name>A0A7X0EV82_9PSED</name>
<reference evidence="3 4" key="1">
    <citation type="submission" date="2020-08" db="EMBL/GenBank/DDBJ databases">
        <title>Functional genomics of gut bacteria from endangered species of beetles.</title>
        <authorList>
            <person name="Carlos-Shanley C."/>
        </authorList>
    </citation>
    <scope>NUCLEOTIDE SEQUENCE [LARGE SCALE GENOMIC DNA]</scope>
    <source>
        <strain evidence="3 4">S00202</strain>
    </source>
</reference>
<feature type="region of interest" description="Disordered" evidence="1">
    <location>
        <begin position="21"/>
        <end position="75"/>
    </location>
</feature>
<dbReference type="Gene3D" id="3.40.50.1820">
    <property type="entry name" value="alpha/beta hydrolase"/>
    <property type="match status" value="1"/>
</dbReference>
<evidence type="ECO:0008006" key="5">
    <source>
        <dbReference type="Google" id="ProtNLM"/>
    </source>
</evidence>
<evidence type="ECO:0000313" key="4">
    <source>
        <dbReference type="Proteomes" id="UP000557193"/>
    </source>
</evidence>
<accession>A0A7X0EV82</accession>
<proteinExistence type="predicted"/>
<feature type="chain" id="PRO_5030763585" description="Hydrolase or acyltransferase" evidence="2">
    <location>
        <begin position="21"/>
        <end position="359"/>
    </location>
</feature>
<gene>
    <name evidence="3" type="ORF">HNP49_002742</name>
</gene>
<evidence type="ECO:0000256" key="2">
    <source>
        <dbReference type="SAM" id="SignalP"/>
    </source>
</evidence>
<dbReference type="EMBL" id="JACHLL010000005">
    <property type="protein sequence ID" value="MBB6342560.1"/>
    <property type="molecule type" value="Genomic_DNA"/>
</dbReference>
<feature type="compositionally biased region" description="Low complexity" evidence="1">
    <location>
        <begin position="21"/>
        <end position="67"/>
    </location>
</feature>
<keyword evidence="2" id="KW-0732">Signal</keyword>
<evidence type="ECO:0000313" key="3">
    <source>
        <dbReference type="EMBL" id="MBB6342560.1"/>
    </source>
</evidence>
<sequence>MPSKHLAPLALLLLSLHASAEEAPAAPAAPSDSSSATTPAAPAETAPPADDAAGGASGTDTTSSEAAPSEAPIRVEPAPVSVEQAQGLQNQLSADEQQQLKAGDESFLALWLPANAGTATGIVVIVPGDGESADWPQVVSPLRKKLPNAGWSTLSLTLPDPQAPSLPPRPEAAAAPASTAAEDAGAVPADSGTEAASAEAEDAPASPAADPATAQTSQQQSVFARIDAAVAAARQEKPERLVLLGHGSGAYWAAQYLSEKKPDDIQNLLLVSPQQPKGFTGNGEELLASLKLATGDFYYKDQAPDRQAALKRMQAGKRQQHPAYIQVAMKALPGNAEIEAEQLFRRIRGWLDLQIKAAP</sequence>
<dbReference type="RefSeq" id="WP_184684175.1">
    <property type="nucleotide sequence ID" value="NZ_JACHLL010000005.1"/>
</dbReference>
<keyword evidence="4" id="KW-1185">Reference proteome</keyword>
<dbReference type="InterPro" id="IPR022529">
    <property type="entry name" value="DUF3530"/>
</dbReference>
<feature type="compositionally biased region" description="Low complexity" evidence="1">
    <location>
        <begin position="171"/>
        <end position="220"/>
    </location>
</feature>
<feature type="signal peptide" evidence="2">
    <location>
        <begin position="1"/>
        <end position="20"/>
    </location>
</feature>
<dbReference type="AlphaFoldDB" id="A0A7X0EV82"/>